<dbReference type="Proteomes" id="UP000051236">
    <property type="component" value="Unassembled WGS sequence"/>
</dbReference>
<dbReference type="RefSeq" id="WP_035455218.1">
    <property type="nucleotide sequence ID" value="NZ_AZGA01000002.1"/>
</dbReference>
<dbReference type="CDD" id="cd09279">
    <property type="entry name" value="RNase_HI_like"/>
    <property type="match status" value="1"/>
</dbReference>
<dbReference type="GO" id="GO:0004523">
    <property type="term" value="F:RNA-DNA hybrid ribonuclease activity"/>
    <property type="evidence" value="ECO:0007669"/>
    <property type="project" value="InterPro"/>
</dbReference>
<dbReference type="SUPFAM" id="SSF53098">
    <property type="entry name" value="Ribonuclease H-like"/>
    <property type="match status" value="1"/>
</dbReference>
<evidence type="ECO:0000313" key="3">
    <source>
        <dbReference type="Proteomes" id="UP000051236"/>
    </source>
</evidence>
<sequence length="128" mass="14475">MIHLNTDAAVRGNPGPAVAGLLLIKAHQQVQKTTYLGEMDNHQAEFQAAIWAFEYMITQQYTNEIVSFQSDSKLLIDSLNKRYAKHFTKTLAQLLDLQAKFPMVLNQWVPESQNKGAHNLATTALQKY</sequence>
<dbReference type="EMBL" id="AZGA01000002">
    <property type="protein sequence ID" value="KRM36500.1"/>
    <property type="molecule type" value="Genomic_DNA"/>
</dbReference>
<evidence type="ECO:0000259" key="1">
    <source>
        <dbReference type="PROSITE" id="PS50879"/>
    </source>
</evidence>
<reference evidence="2 3" key="1">
    <citation type="journal article" date="2015" name="Genome Announc.">
        <title>Expanding the biotechnology potential of lactobacilli through comparative genomics of 213 strains and associated genera.</title>
        <authorList>
            <person name="Sun Z."/>
            <person name="Harris H.M."/>
            <person name="McCann A."/>
            <person name="Guo C."/>
            <person name="Argimon S."/>
            <person name="Zhang W."/>
            <person name="Yang X."/>
            <person name="Jeffery I.B."/>
            <person name="Cooney J.C."/>
            <person name="Kagawa T.F."/>
            <person name="Liu W."/>
            <person name="Song Y."/>
            <person name="Salvetti E."/>
            <person name="Wrobel A."/>
            <person name="Rasinkangas P."/>
            <person name="Parkhill J."/>
            <person name="Rea M.C."/>
            <person name="O'Sullivan O."/>
            <person name="Ritari J."/>
            <person name="Douillard F.P."/>
            <person name="Paul Ross R."/>
            <person name="Yang R."/>
            <person name="Briner A.E."/>
            <person name="Felis G.E."/>
            <person name="de Vos W.M."/>
            <person name="Barrangou R."/>
            <person name="Klaenhammer T.R."/>
            <person name="Caufield P.W."/>
            <person name="Cui Y."/>
            <person name="Zhang H."/>
            <person name="O'Toole P.W."/>
        </authorList>
    </citation>
    <scope>NUCLEOTIDE SEQUENCE [LARGE SCALE GENOMIC DNA]</scope>
    <source>
        <strain evidence="2 3">DSM 18527</strain>
    </source>
</reference>
<protein>
    <recommendedName>
        <fullName evidence="1">RNase H type-1 domain-containing protein</fullName>
    </recommendedName>
</protein>
<keyword evidence="3" id="KW-1185">Reference proteome</keyword>
<dbReference type="InterPro" id="IPR012337">
    <property type="entry name" value="RNaseH-like_sf"/>
</dbReference>
<name>X0PH04_9LACO</name>
<evidence type="ECO:0000313" key="2">
    <source>
        <dbReference type="EMBL" id="KRM36500.1"/>
    </source>
</evidence>
<dbReference type="InterPro" id="IPR036397">
    <property type="entry name" value="RNaseH_sf"/>
</dbReference>
<organism evidence="2 3">
    <name type="scientific">Agrilactobacillus composti DSM 18527 = JCM 14202</name>
    <dbReference type="NCBI Taxonomy" id="1423734"/>
    <lineage>
        <taxon>Bacteria</taxon>
        <taxon>Bacillati</taxon>
        <taxon>Bacillota</taxon>
        <taxon>Bacilli</taxon>
        <taxon>Lactobacillales</taxon>
        <taxon>Lactobacillaceae</taxon>
        <taxon>Agrilactobacillus</taxon>
    </lineage>
</organism>
<dbReference type="PROSITE" id="PS50879">
    <property type="entry name" value="RNASE_H_1"/>
    <property type="match status" value="1"/>
</dbReference>
<feature type="domain" description="RNase H type-1" evidence="1">
    <location>
        <begin position="1"/>
        <end position="128"/>
    </location>
</feature>
<gene>
    <name evidence="2" type="ORF">FC83_GL002372</name>
</gene>
<dbReference type="PATRIC" id="fig|1423734.3.peg.2406"/>
<dbReference type="eggNOG" id="COG0328">
    <property type="taxonomic scope" value="Bacteria"/>
</dbReference>
<dbReference type="InterPro" id="IPR002156">
    <property type="entry name" value="RNaseH_domain"/>
</dbReference>
<dbReference type="Pfam" id="PF13456">
    <property type="entry name" value="RVT_3"/>
    <property type="match status" value="1"/>
</dbReference>
<dbReference type="STRING" id="1423734.FC83_GL002372"/>
<dbReference type="GO" id="GO:0003676">
    <property type="term" value="F:nucleic acid binding"/>
    <property type="evidence" value="ECO:0007669"/>
    <property type="project" value="InterPro"/>
</dbReference>
<dbReference type="Gene3D" id="3.30.420.10">
    <property type="entry name" value="Ribonuclease H-like superfamily/Ribonuclease H"/>
    <property type="match status" value="1"/>
</dbReference>
<comment type="caution">
    <text evidence="2">The sequence shown here is derived from an EMBL/GenBank/DDBJ whole genome shotgun (WGS) entry which is preliminary data.</text>
</comment>
<dbReference type="OrthoDB" id="7845843at2"/>
<proteinExistence type="predicted"/>
<dbReference type="AlphaFoldDB" id="X0PH04"/>
<accession>X0PH04</accession>